<dbReference type="Proteomes" id="UP000050411">
    <property type="component" value="Unassembled WGS sequence"/>
</dbReference>
<proteinExistence type="predicted"/>
<reference evidence="2 4" key="1">
    <citation type="submission" date="2015-09" db="EMBL/GenBank/DDBJ databases">
        <title>Genome announcement of multiple Pseudomonas syringae strains.</title>
        <authorList>
            <person name="Thakur S."/>
            <person name="Wang P.W."/>
            <person name="Gong Y."/>
            <person name="Weir B.S."/>
            <person name="Guttman D.S."/>
        </authorList>
    </citation>
    <scope>NUCLEOTIDE SEQUENCE [LARGE SCALE GENOMIC DNA]</scope>
    <source>
        <strain evidence="2 4">ICMP19117</strain>
    </source>
</reference>
<evidence type="ECO:0000313" key="2">
    <source>
        <dbReference type="EMBL" id="KPW85604.1"/>
    </source>
</evidence>
<reference evidence="3 5" key="2">
    <citation type="submission" date="2016-10" db="EMBL/GenBank/DDBJ databases">
        <authorList>
            <person name="Varghese N."/>
            <person name="Submissions S."/>
        </authorList>
    </citation>
    <scope>NUCLEOTIDE SEQUENCE [LARGE SCALE GENOMIC DNA]</scope>
    <source>
        <strain evidence="3 5">DSM 14939</strain>
    </source>
</reference>
<evidence type="ECO:0000313" key="5">
    <source>
        <dbReference type="Proteomes" id="UP000183042"/>
    </source>
</evidence>
<dbReference type="GeneID" id="65077881"/>
<dbReference type="RefSeq" id="WP_054993197.1">
    <property type="nucleotide sequence ID" value="NZ_FNJH01000010.1"/>
</dbReference>
<keyword evidence="5" id="KW-1185">Reference proteome</keyword>
<evidence type="ECO:0000256" key="1">
    <source>
        <dbReference type="SAM" id="MobiDB-lite"/>
    </source>
</evidence>
<evidence type="ECO:0000313" key="4">
    <source>
        <dbReference type="Proteomes" id="UP000050411"/>
    </source>
</evidence>
<evidence type="ECO:0000313" key="3">
    <source>
        <dbReference type="EMBL" id="SDP82983.1"/>
    </source>
</evidence>
<organism evidence="2 4">
    <name type="scientific">Pseudomonas congelans</name>
    <dbReference type="NCBI Taxonomy" id="200452"/>
    <lineage>
        <taxon>Bacteria</taxon>
        <taxon>Pseudomonadati</taxon>
        <taxon>Pseudomonadota</taxon>
        <taxon>Gammaproteobacteria</taxon>
        <taxon>Pseudomonadales</taxon>
        <taxon>Pseudomonadaceae</taxon>
        <taxon>Pseudomonas</taxon>
    </lineage>
</organism>
<comment type="caution">
    <text evidence="2">The sequence shown here is derived from an EMBL/GenBank/DDBJ whole genome shotgun (WGS) entry which is preliminary data.</text>
</comment>
<accession>A0A0P9RMS0</accession>
<feature type="region of interest" description="Disordered" evidence="1">
    <location>
        <begin position="78"/>
        <end position="106"/>
    </location>
</feature>
<gene>
    <name evidence="2" type="ORF">ALO92_100845</name>
    <name evidence="3" type="ORF">SAMN05216596_110153</name>
</gene>
<dbReference type="PATRIC" id="fig|200452.3.peg.2187"/>
<sequence>MKFNDTFFNRDLMLSLGTEEASGRFYLSFPVSNGLIDYEEYYKIDKASFDLFHTDLIAADAFATTCRRRERDDLLIQKPEARSQKPGAKRGAAIWPLTSGIDSGIR</sequence>
<dbReference type="EMBL" id="LJQB01000040">
    <property type="protein sequence ID" value="KPW85604.1"/>
    <property type="molecule type" value="Genomic_DNA"/>
</dbReference>
<protein>
    <submittedName>
        <fullName evidence="2">Uncharacterized protein</fullName>
    </submittedName>
</protein>
<dbReference type="Proteomes" id="UP000183042">
    <property type="component" value="Unassembled WGS sequence"/>
</dbReference>
<name>A0A0P9RMS0_9PSED</name>
<dbReference type="AlphaFoldDB" id="A0A0P9RMS0"/>
<dbReference type="EMBL" id="FNJH01000010">
    <property type="protein sequence ID" value="SDP82983.1"/>
    <property type="molecule type" value="Genomic_DNA"/>
</dbReference>